<evidence type="ECO:0000313" key="8">
    <source>
        <dbReference type="Proteomes" id="UP000050501"/>
    </source>
</evidence>
<reference evidence="6" key="1">
    <citation type="journal article" date="2015" name="Genome Announc.">
        <title>Draft Genome Sequences of Anaerolinea thermolimosa IMO-1, Bellilinea caldifistulae GOMI-1, Leptolinea tardivitalis YMTK-2, Levilinea saccharolytica KIBI-1, Longilinea arvoryzae KOME-1, Previously Described as Members of the Class Anaerolineae (Chloroflexi).</title>
        <authorList>
            <person name="Matsuura N."/>
            <person name="Tourlousse M.D."/>
            <person name="Ohashi A."/>
            <person name="Hugenholtz P."/>
            <person name="Sekiguchi Y."/>
        </authorList>
    </citation>
    <scope>NUCLEOTIDE SEQUENCE</scope>
    <source>
        <strain evidence="6">KIBI-1</strain>
    </source>
</reference>
<proteinExistence type="predicted"/>
<dbReference type="GO" id="GO:0016887">
    <property type="term" value="F:ATP hydrolysis activity"/>
    <property type="evidence" value="ECO:0007669"/>
    <property type="project" value="InterPro"/>
</dbReference>
<evidence type="ECO:0000256" key="2">
    <source>
        <dbReference type="ARBA" id="ARBA00022741"/>
    </source>
</evidence>
<dbReference type="OrthoDB" id="9787851at2"/>
<keyword evidence="2" id="KW-0547">Nucleotide-binding</keyword>
<evidence type="ECO:0000256" key="1">
    <source>
        <dbReference type="ARBA" id="ARBA00022448"/>
    </source>
</evidence>
<feature type="domain" description="ABC transporter" evidence="5">
    <location>
        <begin position="2"/>
        <end position="238"/>
    </location>
</feature>
<keyword evidence="3" id="KW-0067">ATP-binding</keyword>
<protein>
    <submittedName>
        <fullName evidence="6">ABC-type cobalamin/Fe3+-siderophores transport system, ATPase component</fullName>
    </submittedName>
</protein>
<dbReference type="GO" id="GO:0005524">
    <property type="term" value="F:ATP binding"/>
    <property type="evidence" value="ECO:0007669"/>
    <property type="project" value="UniProtKB-KW"/>
</dbReference>
<dbReference type="RefSeq" id="WP_062419414.1">
    <property type="nucleotide sequence ID" value="NZ_BBXZ01000158.1"/>
</dbReference>
<dbReference type="EMBL" id="DF967975">
    <property type="protein sequence ID" value="GAP19109.1"/>
    <property type="molecule type" value="Genomic_DNA"/>
</dbReference>
<sequence length="256" mass="27445">MLTVEGLSVSYGEKTVLQQVGFHLAAGQVLAVIGPNGAGKSTLIRALSGVLPVRGGAVRLDGRDLRQYSEVERARRIAVVPQAVNLPAAFTVWETVLLGRTPHLNWLGQLTAKDEDIARWALERTDTQALAGRPVNQLSGGEQQRVLLARALAQSAPVMLLDEPTAHLDLQYQLSLLELVRELAHQEKLAVLVALHDLNLVSRYADKVALLAEGKLCALGRPGEVLQADVLTRAYRVPLQVLALGGGLPPVVLPAG</sequence>
<dbReference type="NCBIfam" id="NF010068">
    <property type="entry name" value="PRK13548.1"/>
    <property type="match status" value="1"/>
</dbReference>
<dbReference type="AlphaFoldDB" id="A0A0M8JPQ1"/>
<evidence type="ECO:0000313" key="7">
    <source>
        <dbReference type="EMBL" id="KPL91559.1"/>
    </source>
</evidence>
<dbReference type="PROSITE" id="PS50893">
    <property type="entry name" value="ABC_TRANSPORTER_2"/>
    <property type="match status" value="1"/>
</dbReference>
<keyword evidence="8" id="KW-1185">Reference proteome</keyword>
<dbReference type="PANTHER" id="PTHR42794">
    <property type="entry name" value="HEMIN IMPORT ATP-BINDING PROTEIN HMUV"/>
    <property type="match status" value="1"/>
</dbReference>
<dbReference type="Gene3D" id="3.40.50.300">
    <property type="entry name" value="P-loop containing nucleotide triphosphate hydrolases"/>
    <property type="match status" value="1"/>
</dbReference>
<evidence type="ECO:0000259" key="5">
    <source>
        <dbReference type="PROSITE" id="PS50893"/>
    </source>
</evidence>
<dbReference type="InterPro" id="IPR017871">
    <property type="entry name" value="ABC_transporter-like_CS"/>
</dbReference>
<evidence type="ECO:0000256" key="3">
    <source>
        <dbReference type="ARBA" id="ARBA00022840"/>
    </source>
</evidence>
<dbReference type="Pfam" id="PF00005">
    <property type="entry name" value="ABC_tran"/>
    <property type="match status" value="1"/>
</dbReference>
<keyword evidence="4" id="KW-1278">Translocase</keyword>
<dbReference type="InterPro" id="IPR003593">
    <property type="entry name" value="AAA+_ATPase"/>
</dbReference>
<organism evidence="6">
    <name type="scientific">Levilinea saccharolytica</name>
    <dbReference type="NCBI Taxonomy" id="229921"/>
    <lineage>
        <taxon>Bacteria</taxon>
        <taxon>Bacillati</taxon>
        <taxon>Chloroflexota</taxon>
        <taxon>Anaerolineae</taxon>
        <taxon>Anaerolineales</taxon>
        <taxon>Anaerolineaceae</taxon>
        <taxon>Levilinea</taxon>
    </lineage>
</organism>
<dbReference type="EMBL" id="LGCM01000003">
    <property type="protein sequence ID" value="KPL91559.1"/>
    <property type="molecule type" value="Genomic_DNA"/>
</dbReference>
<keyword evidence="1" id="KW-0813">Transport</keyword>
<reference evidence="7 8" key="2">
    <citation type="submission" date="2015-07" db="EMBL/GenBank/DDBJ databases">
        <title>Genome sequence of Levilinea saccharolytica DSM 16555.</title>
        <authorList>
            <person name="Hemp J."/>
            <person name="Ward L.M."/>
            <person name="Pace L.A."/>
            <person name="Fischer W.W."/>
        </authorList>
    </citation>
    <scope>NUCLEOTIDE SEQUENCE [LARGE SCALE GENOMIC DNA]</scope>
    <source>
        <strain evidence="7 8">KIBI-1</strain>
    </source>
</reference>
<dbReference type="STRING" id="229921.ADN01_01165"/>
<gene>
    <name evidence="7" type="ORF">ADN01_01165</name>
    <name evidence="6" type="ORF">LSAC_03007</name>
</gene>
<dbReference type="InterPro" id="IPR027417">
    <property type="entry name" value="P-loop_NTPase"/>
</dbReference>
<evidence type="ECO:0000313" key="6">
    <source>
        <dbReference type="EMBL" id="GAP19109.1"/>
    </source>
</evidence>
<dbReference type="SUPFAM" id="SSF52540">
    <property type="entry name" value="P-loop containing nucleoside triphosphate hydrolases"/>
    <property type="match status" value="1"/>
</dbReference>
<dbReference type="PROSITE" id="PS00211">
    <property type="entry name" value="ABC_TRANSPORTER_1"/>
    <property type="match status" value="1"/>
</dbReference>
<dbReference type="PANTHER" id="PTHR42794:SF1">
    <property type="entry name" value="HEMIN IMPORT ATP-BINDING PROTEIN HMUV"/>
    <property type="match status" value="1"/>
</dbReference>
<evidence type="ECO:0000256" key="4">
    <source>
        <dbReference type="ARBA" id="ARBA00022967"/>
    </source>
</evidence>
<dbReference type="Proteomes" id="UP000050501">
    <property type="component" value="Unassembled WGS sequence"/>
</dbReference>
<name>A0A0M8JPQ1_9CHLR</name>
<dbReference type="FunFam" id="3.40.50.300:FF:000134">
    <property type="entry name" value="Iron-enterobactin ABC transporter ATP-binding protein"/>
    <property type="match status" value="1"/>
</dbReference>
<dbReference type="SMART" id="SM00382">
    <property type="entry name" value="AAA"/>
    <property type="match status" value="1"/>
</dbReference>
<accession>A0A0M8JPQ1</accession>
<dbReference type="CDD" id="cd03214">
    <property type="entry name" value="ABC_Iron-Siderophores_B12_Hemin"/>
    <property type="match status" value="1"/>
</dbReference>
<dbReference type="InterPro" id="IPR003439">
    <property type="entry name" value="ABC_transporter-like_ATP-bd"/>
</dbReference>